<accession>A0A9N9CCC7</accession>
<feature type="compositionally biased region" description="Acidic residues" evidence="1">
    <location>
        <begin position="29"/>
        <end position="40"/>
    </location>
</feature>
<reference evidence="2" key="1">
    <citation type="submission" date="2021-06" db="EMBL/GenBank/DDBJ databases">
        <authorList>
            <person name="Kallberg Y."/>
            <person name="Tangrot J."/>
            <person name="Rosling A."/>
        </authorList>
    </citation>
    <scope>NUCLEOTIDE SEQUENCE</scope>
    <source>
        <strain evidence="2">IN212</strain>
    </source>
</reference>
<feature type="compositionally biased region" description="Polar residues" evidence="1">
    <location>
        <begin position="16"/>
        <end position="26"/>
    </location>
</feature>
<feature type="compositionally biased region" description="Polar residues" evidence="1">
    <location>
        <begin position="55"/>
        <end position="70"/>
    </location>
</feature>
<feature type="non-terminal residue" evidence="2">
    <location>
        <position position="1"/>
    </location>
</feature>
<sequence length="83" mass="9441">ELDELKKLYESASTTFTFQETENEGNYTEIEDVSEDDEDSTALLVSNSDDDYNESDLSNSESTDNNNELLVSQEYIVKDQKAK</sequence>
<evidence type="ECO:0000256" key="1">
    <source>
        <dbReference type="SAM" id="MobiDB-lite"/>
    </source>
</evidence>
<proteinExistence type="predicted"/>
<gene>
    <name evidence="2" type="ORF">RFULGI_LOCUS6506</name>
</gene>
<dbReference type="AlphaFoldDB" id="A0A9N9CCC7"/>
<feature type="region of interest" description="Disordered" evidence="1">
    <location>
        <begin position="16"/>
        <end position="83"/>
    </location>
</feature>
<name>A0A9N9CCC7_9GLOM</name>
<evidence type="ECO:0000313" key="2">
    <source>
        <dbReference type="EMBL" id="CAG8598408.1"/>
    </source>
</evidence>
<protein>
    <submittedName>
        <fullName evidence="2">1292_t:CDS:1</fullName>
    </submittedName>
</protein>
<dbReference type="Proteomes" id="UP000789396">
    <property type="component" value="Unassembled WGS sequence"/>
</dbReference>
<dbReference type="EMBL" id="CAJVPZ010008478">
    <property type="protein sequence ID" value="CAG8598408.1"/>
    <property type="molecule type" value="Genomic_DNA"/>
</dbReference>
<evidence type="ECO:0000313" key="3">
    <source>
        <dbReference type="Proteomes" id="UP000789396"/>
    </source>
</evidence>
<comment type="caution">
    <text evidence="2">The sequence shown here is derived from an EMBL/GenBank/DDBJ whole genome shotgun (WGS) entry which is preliminary data.</text>
</comment>
<organism evidence="2 3">
    <name type="scientific">Racocetra fulgida</name>
    <dbReference type="NCBI Taxonomy" id="60492"/>
    <lineage>
        <taxon>Eukaryota</taxon>
        <taxon>Fungi</taxon>
        <taxon>Fungi incertae sedis</taxon>
        <taxon>Mucoromycota</taxon>
        <taxon>Glomeromycotina</taxon>
        <taxon>Glomeromycetes</taxon>
        <taxon>Diversisporales</taxon>
        <taxon>Gigasporaceae</taxon>
        <taxon>Racocetra</taxon>
    </lineage>
</organism>
<keyword evidence="3" id="KW-1185">Reference proteome</keyword>